<feature type="domain" description="Cytochrome b5 heme-binding" evidence="17">
    <location>
        <begin position="7"/>
        <end position="82"/>
    </location>
</feature>
<evidence type="ECO:0000256" key="4">
    <source>
        <dbReference type="ARBA" id="ARBA00009295"/>
    </source>
</evidence>
<evidence type="ECO:0000256" key="5">
    <source>
        <dbReference type="ARBA" id="ARBA00012019"/>
    </source>
</evidence>
<keyword evidence="14" id="KW-0443">Lipid metabolism</keyword>
<keyword evidence="19" id="KW-1185">Reference proteome</keyword>
<evidence type="ECO:0000313" key="18">
    <source>
        <dbReference type="EMBL" id="KXJ84661.1"/>
    </source>
</evidence>
<dbReference type="Pfam" id="PF00487">
    <property type="entry name" value="FA_desaturase"/>
    <property type="match status" value="1"/>
</dbReference>
<dbReference type="SMART" id="SM01117">
    <property type="entry name" value="Cyt-b5"/>
    <property type="match status" value="1"/>
</dbReference>
<keyword evidence="10" id="KW-0746">Sphingolipid metabolism</keyword>
<evidence type="ECO:0000256" key="2">
    <source>
        <dbReference type="ARBA" id="ARBA00004760"/>
    </source>
</evidence>
<organism evidence="18 19">
    <name type="scientific">Microdochium bolleyi</name>
    <dbReference type="NCBI Taxonomy" id="196109"/>
    <lineage>
        <taxon>Eukaryota</taxon>
        <taxon>Fungi</taxon>
        <taxon>Dikarya</taxon>
        <taxon>Ascomycota</taxon>
        <taxon>Pezizomycotina</taxon>
        <taxon>Sordariomycetes</taxon>
        <taxon>Xylariomycetidae</taxon>
        <taxon>Xylariales</taxon>
        <taxon>Microdochiaceae</taxon>
        <taxon>Microdochium</taxon>
    </lineage>
</organism>
<dbReference type="AlphaFoldDB" id="A0A136II83"/>
<dbReference type="InterPro" id="IPR012171">
    <property type="entry name" value="Fatty_acid_desaturase"/>
</dbReference>
<evidence type="ECO:0000256" key="3">
    <source>
        <dbReference type="ARBA" id="ARBA00004991"/>
    </source>
</evidence>
<keyword evidence="7" id="KW-0349">Heme</keyword>
<dbReference type="UniPathway" id="UPA00222"/>
<dbReference type="GO" id="GO:0016717">
    <property type="term" value="F:oxidoreductase activity, acting on paired donors, with oxidation of a pair of donors resulting in the reduction of molecular oxygen to two molecules of water"/>
    <property type="evidence" value="ECO:0007669"/>
    <property type="project" value="TreeGrafter"/>
</dbReference>
<evidence type="ECO:0000256" key="1">
    <source>
        <dbReference type="ARBA" id="ARBA00004141"/>
    </source>
</evidence>
<comment type="similarity">
    <text evidence="4">Belongs to the fatty acid desaturase type 1 family.</text>
</comment>
<name>A0A136II83_9PEZI</name>
<protein>
    <recommendedName>
        <fullName evidence="6">Delta 8-(E)-sphingolipid desaturase</fullName>
        <ecNumber evidence="5">1.14.19.18</ecNumber>
    </recommendedName>
</protein>
<dbReference type="EC" id="1.14.19.18" evidence="5"/>
<evidence type="ECO:0000256" key="10">
    <source>
        <dbReference type="ARBA" id="ARBA00022919"/>
    </source>
</evidence>
<dbReference type="GO" id="GO:0016020">
    <property type="term" value="C:membrane"/>
    <property type="evidence" value="ECO:0007669"/>
    <property type="project" value="UniProtKB-SubCell"/>
</dbReference>
<evidence type="ECO:0000313" key="19">
    <source>
        <dbReference type="Proteomes" id="UP000070501"/>
    </source>
</evidence>
<comment type="subcellular location">
    <subcellularLocation>
        <location evidence="1">Membrane</location>
        <topology evidence="1">Multi-pass membrane protein</topology>
    </subcellularLocation>
</comment>
<dbReference type="Pfam" id="PF00173">
    <property type="entry name" value="Cyt-b5"/>
    <property type="match status" value="1"/>
</dbReference>
<dbReference type="STRING" id="196109.A0A136II83"/>
<dbReference type="InterPro" id="IPR005804">
    <property type="entry name" value="FA_desaturase_dom"/>
</dbReference>
<sequence length="581" mass="65924">MDVAPRDQPMTVQAIQDRIADGQLLVVYENSVLRLDSWLAMHPGGPLAIQHMIGRDATDEIKIYHSDAVLKTMKAYRVGRIPAGRPWRNLTPPIRGGVHIKAVDASGECDDSNAEAFIDEQLENSSSSDSCGDDTDSDFADQSSIATDCSDAEGVVKSTLRRRLIVSADASSAELPSSTSDKIDINRLEYTDMLIAKEAEASRSAYPSLDTETQANIVEKYRALHERVRNEGFYDCNYSAYAREIARYVAFMAASMTALQYGWYMTSAVFLGVFWHQIMFSAHDAGHCAITHHFETDTLIALFLGDFCSGLSVGWWKSSHNVHHLITNDTAGDPDTQNVPVFAVCPSFFKSLKSTYYENFIQVWDKAADVIIPYQKYTYYPIMALARFNLYFLSWLHVLSNRSGALRQGKAWWIRPTEALFMSCYWFLFGYCLIWRTLPTWPLRVAYVLVSHLVTMPLHVQITLSHWGMPTTSMDDFESFPQRQLRTTMDVDCPEWFDWYHGGLQFQAVHHLFPRVPRHNLRMLQGLVKEFCAETGIKYSIYGFVDGNKVVLSRLEEVAKQVETLIKCQDYMAETGESGLH</sequence>
<dbReference type="PANTHER" id="PTHR19353">
    <property type="entry name" value="FATTY ACID DESATURASE 2"/>
    <property type="match status" value="1"/>
</dbReference>
<evidence type="ECO:0000256" key="11">
    <source>
        <dbReference type="ARBA" id="ARBA00022989"/>
    </source>
</evidence>
<dbReference type="OrthoDB" id="260091at2759"/>
<evidence type="ECO:0000256" key="7">
    <source>
        <dbReference type="ARBA" id="ARBA00022617"/>
    </source>
</evidence>
<dbReference type="PROSITE" id="PS50255">
    <property type="entry name" value="CYTOCHROME_B5_2"/>
    <property type="match status" value="1"/>
</dbReference>
<keyword evidence="12" id="KW-0560">Oxidoreductase</keyword>
<evidence type="ECO:0000256" key="16">
    <source>
        <dbReference type="SAM" id="MobiDB-lite"/>
    </source>
</evidence>
<dbReference type="Proteomes" id="UP000070501">
    <property type="component" value="Unassembled WGS sequence"/>
</dbReference>
<keyword evidence="11" id="KW-1133">Transmembrane helix</keyword>
<comment type="pathway">
    <text evidence="3">Sphingolipid metabolism.</text>
</comment>
<keyword evidence="13" id="KW-0408">Iron</keyword>
<dbReference type="PANTHER" id="PTHR19353:SF30">
    <property type="entry name" value="DELTA 8-(E)-SPHINGOLIPID DESATURASE"/>
    <property type="match status" value="1"/>
</dbReference>
<dbReference type="GO" id="GO:0046872">
    <property type="term" value="F:metal ion binding"/>
    <property type="evidence" value="ECO:0007669"/>
    <property type="project" value="UniProtKB-KW"/>
</dbReference>
<evidence type="ECO:0000256" key="15">
    <source>
        <dbReference type="ARBA" id="ARBA00023136"/>
    </source>
</evidence>
<evidence type="ECO:0000259" key="17">
    <source>
        <dbReference type="PROSITE" id="PS50255"/>
    </source>
</evidence>
<gene>
    <name evidence="18" type="ORF">Micbo1qcDRAFT_13626</name>
</gene>
<accession>A0A136II83</accession>
<evidence type="ECO:0000256" key="12">
    <source>
        <dbReference type="ARBA" id="ARBA00023002"/>
    </source>
</evidence>
<proteinExistence type="inferred from homology"/>
<dbReference type="EMBL" id="KQ964363">
    <property type="protein sequence ID" value="KXJ84661.1"/>
    <property type="molecule type" value="Genomic_DNA"/>
</dbReference>
<keyword evidence="8" id="KW-0812">Transmembrane</keyword>
<evidence type="ECO:0000256" key="6">
    <source>
        <dbReference type="ARBA" id="ARBA00016939"/>
    </source>
</evidence>
<keyword evidence="15" id="KW-0472">Membrane</keyword>
<dbReference type="GO" id="GO:0006665">
    <property type="term" value="P:sphingolipid metabolic process"/>
    <property type="evidence" value="ECO:0007669"/>
    <property type="project" value="UniProtKB-UniPathway"/>
</dbReference>
<dbReference type="PIRSF" id="PIRSF015921">
    <property type="entry name" value="FA_sphinglp_des"/>
    <property type="match status" value="1"/>
</dbReference>
<dbReference type="CDD" id="cd03506">
    <property type="entry name" value="Delta6-FADS-like"/>
    <property type="match status" value="1"/>
</dbReference>
<reference evidence="19" key="1">
    <citation type="submission" date="2016-02" db="EMBL/GenBank/DDBJ databases">
        <title>Draft genome sequence of Microdochium bolleyi, a fungal endophyte of beachgrass.</title>
        <authorList>
            <consortium name="DOE Joint Genome Institute"/>
            <person name="David A.S."/>
            <person name="May G."/>
            <person name="Haridas S."/>
            <person name="Lim J."/>
            <person name="Wang M."/>
            <person name="Labutti K."/>
            <person name="Lipzen A."/>
            <person name="Barry K."/>
            <person name="Grigoriev I.V."/>
        </authorList>
    </citation>
    <scope>NUCLEOTIDE SEQUENCE [LARGE SCALE GENOMIC DNA]</scope>
    <source>
        <strain evidence="19">J235TASD1</strain>
    </source>
</reference>
<evidence type="ECO:0000256" key="8">
    <source>
        <dbReference type="ARBA" id="ARBA00022692"/>
    </source>
</evidence>
<comment type="pathway">
    <text evidence="2">Lipid metabolism; sphingolipid metabolism.</text>
</comment>
<feature type="region of interest" description="Disordered" evidence="16">
    <location>
        <begin position="122"/>
        <end position="144"/>
    </location>
</feature>
<dbReference type="InterPro" id="IPR001199">
    <property type="entry name" value="Cyt_B5-like_heme/steroid-bd"/>
</dbReference>
<keyword evidence="9" id="KW-0479">Metal-binding</keyword>
<dbReference type="Gene3D" id="3.10.120.10">
    <property type="entry name" value="Cytochrome b5-like heme/steroid binding domain"/>
    <property type="match status" value="1"/>
</dbReference>
<evidence type="ECO:0000256" key="13">
    <source>
        <dbReference type="ARBA" id="ARBA00023004"/>
    </source>
</evidence>
<dbReference type="InterPro" id="IPR036400">
    <property type="entry name" value="Cyt_B5-like_heme/steroid_sf"/>
</dbReference>
<evidence type="ECO:0000256" key="9">
    <source>
        <dbReference type="ARBA" id="ARBA00022723"/>
    </source>
</evidence>
<evidence type="ECO:0000256" key="14">
    <source>
        <dbReference type="ARBA" id="ARBA00023098"/>
    </source>
</evidence>
<dbReference type="InParanoid" id="A0A136II83"/>
<dbReference type="SUPFAM" id="SSF55856">
    <property type="entry name" value="Cytochrome b5-like heme/steroid binding domain"/>
    <property type="match status" value="1"/>
</dbReference>